<evidence type="ECO:0000256" key="6">
    <source>
        <dbReference type="ARBA" id="ARBA00022840"/>
    </source>
</evidence>
<dbReference type="GO" id="GO:0004715">
    <property type="term" value="F:non-membrane spanning protein tyrosine kinase activity"/>
    <property type="evidence" value="ECO:0007669"/>
    <property type="project" value="UniProtKB-EC"/>
</dbReference>
<feature type="domain" description="AAA" evidence="9">
    <location>
        <begin position="42"/>
        <end position="195"/>
    </location>
</feature>
<keyword evidence="6" id="KW-0067">ATP-binding</keyword>
<accession>A0A0P6XCQ5</accession>
<evidence type="ECO:0000256" key="7">
    <source>
        <dbReference type="ARBA" id="ARBA00023137"/>
    </source>
</evidence>
<keyword evidence="7" id="KW-0829">Tyrosine-protein kinase</keyword>
<reference evidence="10 11" key="1">
    <citation type="submission" date="2015-07" db="EMBL/GenBank/DDBJ databases">
        <title>Genome sequence of Leptolinea tardivitalis DSM 16556.</title>
        <authorList>
            <person name="Hemp J."/>
            <person name="Ward L.M."/>
            <person name="Pace L.A."/>
            <person name="Fischer W.W."/>
        </authorList>
    </citation>
    <scope>NUCLEOTIDE SEQUENCE [LARGE SCALE GENOMIC DNA]</scope>
    <source>
        <strain evidence="10 11">YMTK-2</strain>
    </source>
</reference>
<evidence type="ECO:0000259" key="9">
    <source>
        <dbReference type="Pfam" id="PF13614"/>
    </source>
</evidence>
<evidence type="ECO:0000256" key="8">
    <source>
        <dbReference type="ARBA" id="ARBA00051245"/>
    </source>
</evidence>
<comment type="catalytic activity">
    <reaction evidence="8">
        <text>L-tyrosyl-[protein] + ATP = O-phospho-L-tyrosyl-[protein] + ADP + H(+)</text>
        <dbReference type="Rhea" id="RHEA:10596"/>
        <dbReference type="Rhea" id="RHEA-COMP:10136"/>
        <dbReference type="Rhea" id="RHEA-COMP:20101"/>
        <dbReference type="ChEBI" id="CHEBI:15378"/>
        <dbReference type="ChEBI" id="CHEBI:30616"/>
        <dbReference type="ChEBI" id="CHEBI:46858"/>
        <dbReference type="ChEBI" id="CHEBI:61978"/>
        <dbReference type="ChEBI" id="CHEBI:456216"/>
        <dbReference type="EC" id="2.7.10.2"/>
    </reaction>
</comment>
<dbReference type="PANTHER" id="PTHR32309">
    <property type="entry name" value="TYROSINE-PROTEIN KINASE"/>
    <property type="match status" value="1"/>
</dbReference>
<evidence type="ECO:0000256" key="1">
    <source>
        <dbReference type="ARBA" id="ARBA00007316"/>
    </source>
</evidence>
<keyword evidence="4" id="KW-0547">Nucleotide-binding</keyword>
<keyword evidence="5" id="KW-0418">Kinase</keyword>
<keyword evidence="11" id="KW-1185">Reference proteome</keyword>
<dbReference type="STRING" id="229920.ADM99_07495"/>
<dbReference type="Gene3D" id="3.40.50.300">
    <property type="entry name" value="P-loop containing nucleotide triphosphate hydrolases"/>
    <property type="match status" value="1"/>
</dbReference>
<evidence type="ECO:0000256" key="3">
    <source>
        <dbReference type="ARBA" id="ARBA00022679"/>
    </source>
</evidence>
<dbReference type="EMBL" id="LGCK01000007">
    <property type="protein sequence ID" value="KPL73012.1"/>
    <property type="molecule type" value="Genomic_DNA"/>
</dbReference>
<organism evidence="10 11">
    <name type="scientific">Leptolinea tardivitalis</name>
    <dbReference type="NCBI Taxonomy" id="229920"/>
    <lineage>
        <taxon>Bacteria</taxon>
        <taxon>Bacillati</taxon>
        <taxon>Chloroflexota</taxon>
        <taxon>Anaerolineae</taxon>
        <taxon>Anaerolineales</taxon>
        <taxon>Anaerolineaceae</taxon>
        <taxon>Leptolinea</taxon>
    </lineage>
</organism>
<dbReference type="SUPFAM" id="SSF52540">
    <property type="entry name" value="P-loop containing nucleoside triphosphate hydrolases"/>
    <property type="match status" value="1"/>
</dbReference>
<protein>
    <recommendedName>
        <fullName evidence="2">non-specific protein-tyrosine kinase</fullName>
        <ecNumber evidence="2">2.7.10.2</ecNumber>
    </recommendedName>
</protein>
<keyword evidence="3" id="KW-0808">Transferase</keyword>
<dbReference type="GO" id="GO:0005524">
    <property type="term" value="F:ATP binding"/>
    <property type="evidence" value="ECO:0007669"/>
    <property type="project" value="UniProtKB-KW"/>
</dbReference>
<name>A0A0P6XCQ5_9CHLR</name>
<dbReference type="InterPro" id="IPR050445">
    <property type="entry name" value="Bact_polysacc_biosynth/exp"/>
</dbReference>
<dbReference type="InterPro" id="IPR005702">
    <property type="entry name" value="Wzc-like_C"/>
</dbReference>
<dbReference type="Proteomes" id="UP000050430">
    <property type="component" value="Unassembled WGS sequence"/>
</dbReference>
<dbReference type="FunFam" id="3.40.50.300:FF:000527">
    <property type="entry name" value="Tyrosine-protein kinase etk"/>
    <property type="match status" value="1"/>
</dbReference>
<dbReference type="GO" id="GO:0042802">
    <property type="term" value="F:identical protein binding"/>
    <property type="evidence" value="ECO:0007669"/>
    <property type="project" value="UniProtKB-ARBA"/>
</dbReference>
<dbReference type="NCBIfam" id="TIGR01007">
    <property type="entry name" value="eps_fam"/>
    <property type="match status" value="1"/>
</dbReference>
<dbReference type="EC" id="2.7.10.2" evidence="2"/>
<evidence type="ECO:0000256" key="2">
    <source>
        <dbReference type="ARBA" id="ARBA00011903"/>
    </source>
</evidence>
<proteinExistence type="inferred from homology"/>
<evidence type="ECO:0000256" key="4">
    <source>
        <dbReference type="ARBA" id="ARBA00022741"/>
    </source>
</evidence>
<comment type="caution">
    <text evidence="10">The sequence shown here is derived from an EMBL/GenBank/DDBJ whole genome shotgun (WGS) entry which is preliminary data.</text>
</comment>
<dbReference type="InterPro" id="IPR025669">
    <property type="entry name" value="AAA_dom"/>
</dbReference>
<dbReference type="GO" id="GO:0005886">
    <property type="term" value="C:plasma membrane"/>
    <property type="evidence" value="ECO:0007669"/>
    <property type="project" value="TreeGrafter"/>
</dbReference>
<sequence>MLVTIKEPRSLIAETYRTLRTNVSYASIDKPIRTLLITSPEPGDGKTTTICNLGVVLAQNGKKVVIADCDLRRPRVHTYFGLPNRQGMSTLFAHNDIVPGVLKSTPVEGLTVITSGSLPPNPSELMGSQKIKTIFSTLLETADIILIDTPPTLTVTDAATLAPSLDGMILVVRPGITRTNALKQTLEQLRQVNARVLGIVLNDVPTKGNPYGYHYNYYHNYSAYKDYYEEKVVEKKGK</sequence>
<evidence type="ECO:0000313" key="11">
    <source>
        <dbReference type="Proteomes" id="UP000050430"/>
    </source>
</evidence>
<comment type="similarity">
    <text evidence="1">Belongs to the CpsD/CapB family.</text>
</comment>
<gene>
    <name evidence="10" type="ORF">ADM99_07495</name>
</gene>
<dbReference type="AlphaFoldDB" id="A0A0P6XCQ5"/>
<dbReference type="Pfam" id="PF13614">
    <property type="entry name" value="AAA_31"/>
    <property type="match status" value="1"/>
</dbReference>
<dbReference type="PANTHER" id="PTHR32309:SF13">
    <property type="entry name" value="FERRIC ENTEROBACTIN TRANSPORT PROTEIN FEPE"/>
    <property type="match status" value="1"/>
</dbReference>
<dbReference type="CDD" id="cd05387">
    <property type="entry name" value="BY-kinase"/>
    <property type="match status" value="1"/>
</dbReference>
<dbReference type="InterPro" id="IPR027417">
    <property type="entry name" value="P-loop_NTPase"/>
</dbReference>
<evidence type="ECO:0000256" key="5">
    <source>
        <dbReference type="ARBA" id="ARBA00022777"/>
    </source>
</evidence>
<evidence type="ECO:0000313" key="10">
    <source>
        <dbReference type="EMBL" id="KPL73012.1"/>
    </source>
</evidence>